<protein>
    <submittedName>
        <fullName evidence="5">Putative HTH-type transcriptional regulator YybR</fullName>
    </submittedName>
</protein>
<dbReference type="Gene3D" id="1.10.10.10">
    <property type="entry name" value="Winged helix-like DNA-binding domain superfamily/Winged helix DNA-binding domain"/>
    <property type="match status" value="1"/>
</dbReference>
<keyword evidence="2" id="KW-0238">DNA-binding</keyword>
<evidence type="ECO:0000313" key="6">
    <source>
        <dbReference type="Proteomes" id="UP000176244"/>
    </source>
</evidence>
<organism evidence="5 6">
    <name type="scientific">Acetobacterium wieringae</name>
    <dbReference type="NCBI Taxonomy" id="52694"/>
    <lineage>
        <taxon>Bacteria</taxon>
        <taxon>Bacillati</taxon>
        <taxon>Bacillota</taxon>
        <taxon>Clostridia</taxon>
        <taxon>Eubacteriales</taxon>
        <taxon>Eubacteriaceae</taxon>
        <taxon>Acetobacterium</taxon>
    </lineage>
</organism>
<dbReference type="GO" id="GO:0003677">
    <property type="term" value="F:DNA binding"/>
    <property type="evidence" value="ECO:0007669"/>
    <property type="project" value="UniProtKB-KW"/>
</dbReference>
<gene>
    <name evidence="5" type="primary">yybR_1</name>
    <name evidence="5" type="ORF">ACWI_22960</name>
</gene>
<dbReference type="PANTHER" id="PTHR33204">
    <property type="entry name" value="TRANSCRIPTIONAL REGULATOR, MARR FAMILY"/>
    <property type="match status" value="1"/>
</dbReference>
<dbReference type="RefSeq" id="WP_070371580.1">
    <property type="nucleotide sequence ID" value="NZ_LKEU01000033.1"/>
</dbReference>
<name>A0A1F2PH85_9FIRM</name>
<feature type="domain" description="HTH hxlR-type" evidence="4">
    <location>
        <begin position="22"/>
        <end position="118"/>
    </location>
</feature>
<dbReference type="EMBL" id="LKEU01000033">
    <property type="protein sequence ID" value="OFV70091.1"/>
    <property type="molecule type" value="Genomic_DNA"/>
</dbReference>
<dbReference type="OrthoDB" id="9791143at2"/>
<evidence type="ECO:0000256" key="1">
    <source>
        <dbReference type="ARBA" id="ARBA00023015"/>
    </source>
</evidence>
<dbReference type="InterPro" id="IPR002577">
    <property type="entry name" value="HTH_HxlR"/>
</dbReference>
<accession>A0A1F2PH85</accession>
<keyword evidence="3" id="KW-0804">Transcription</keyword>
<evidence type="ECO:0000259" key="4">
    <source>
        <dbReference type="PROSITE" id="PS51118"/>
    </source>
</evidence>
<dbReference type="SUPFAM" id="SSF46785">
    <property type="entry name" value="Winged helix' DNA-binding domain"/>
    <property type="match status" value="1"/>
</dbReference>
<dbReference type="PANTHER" id="PTHR33204:SF29">
    <property type="entry name" value="TRANSCRIPTIONAL REGULATOR"/>
    <property type="match status" value="1"/>
</dbReference>
<sequence length="118" mass="13100">MTISENKTSLCSGNICPCQEKCPLSAALEIIGGKWKIPILCALYNDGPTRYNALRKKIKGVTNTMLASSLKELEADGLILRTQYNEMPLRVEYELTKNTNRLIPILGSLSAWGKDIKN</sequence>
<evidence type="ECO:0000256" key="2">
    <source>
        <dbReference type="ARBA" id="ARBA00023125"/>
    </source>
</evidence>
<reference evidence="5 6" key="1">
    <citation type="submission" date="2015-09" db="EMBL/GenBank/DDBJ databases">
        <title>Genome sequence of Acetobacterium wieringae DSM 1911.</title>
        <authorList>
            <person name="Poehlein A."/>
            <person name="Bengelsdorf F.R."/>
            <person name="Schiel-Bengelsdorf B."/>
            <person name="Duerre P."/>
            <person name="Daniel R."/>
        </authorList>
    </citation>
    <scope>NUCLEOTIDE SEQUENCE [LARGE SCALE GENOMIC DNA]</scope>
    <source>
        <strain evidence="5 6">DSM 1911</strain>
    </source>
</reference>
<keyword evidence="1" id="KW-0805">Transcription regulation</keyword>
<dbReference type="AlphaFoldDB" id="A0A1F2PH85"/>
<dbReference type="Proteomes" id="UP000176244">
    <property type="component" value="Unassembled WGS sequence"/>
</dbReference>
<dbReference type="InterPro" id="IPR036388">
    <property type="entry name" value="WH-like_DNA-bd_sf"/>
</dbReference>
<dbReference type="InterPro" id="IPR036390">
    <property type="entry name" value="WH_DNA-bd_sf"/>
</dbReference>
<dbReference type="Pfam" id="PF01638">
    <property type="entry name" value="HxlR"/>
    <property type="match status" value="1"/>
</dbReference>
<comment type="caution">
    <text evidence="5">The sequence shown here is derived from an EMBL/GenBank/DDBJ whole genome shotgun (WGS) entry which is preliminary data.</text>
</comment>
<proteinExistence type="predicted"/>
<evidence type="ECO:0000313" key="5">
    <source>
        <dbReference type="EMBL" id="OFV70091.1"/>
    </source>
</evidence>
<dbReference type="PROSITE" id="PS51118">
    <property type="entry name" value="HTH_HXLR"/>
    <property type="match status" value="1"/>
</dbReference>
<evidence type="ECO:0000256" key="3">
    <source>
        <dbReference type="ARBA" id="ARBA00023163"/>
    </source>
</evidence>